<evidence type="ECO:0000256" key="1">
    <source>
        <dbReference type="ARBA" id="ARBA00004651"/>
    </source>
</evidence>
<comment type="similarity">
    <text evidence="2 7">Belongs to the DedA family.</text>
</comment>
<keyword evidence="4 7" id="KW-0812">Transmembrane</keyword>
<evidence type="ECO:0000256" key="3">
    <source>
        <dbReference type="ARBA" id="ARBA00022475"/>
    </source>
</evidence>
<dbReference type="InterPro" id="IPR032818">
    <property type="entry name" value="DedA-like"/>
</dbReference>
<dbReference type="PANTHER" id="PTHR30353">
    <property type="entry name" value="INNER MEMBRANE PROTEIN DEDA-RELATED"/>
    <property type="match status" value="1"/>
</dbReference>
<gene>
    <name evidence="9" type="ORF">K7G82_05855</name>
</gene>
<protein>
    <submittedName>
        <fullName evidence="9">DedA family protein</fullName>
    </submittedName>
</protein>
<evidence type="ECO:0000256" key="4">
    <source>
        <dbReference type="ARBA" id="ARBA00022692"/>
    </source>
</evidence>
<feature type="transmembrane region" description="Helical" evidence="7">
    <location>
        <begin position="145"/>
        <end position="166"/>
    </location>
</feature>
<dbReference type="PANTHER" id="PTHR30353:SF15">
    <property type="entry name" value="INNER MEMBRANE PROTEIN YABI"/>
    <property type="match status" value="1"/>
</dbReference>
<evidence type="ECO:0000259" key="8">
    <source>
        <dbReference type="Pfam" id="PF09335"/>
    </source>
</evidence>
<evidence type="ECO:0000313" key="10">
    <source>
        <dbReference type="Proteomes" id="UP000706039"/>
    </source>
</evidence>
<evidence type="ECO:0000256" key="5">
    <source>
        <dbReference type="ARBA" id="ARBA00022989"/>
    </source>
</evidence>
<keyword evidence="6 7" id="KW-0472">Membrane</keyword>
<feature type="transmembrane region" description="Helical" evidence="7">
    <location>
        <begin position="32"/>
        <end position="57"/>
    </location>
</feature>
<proteinExistence type="inferred from homology"/>
<feature type="transmembrane region" description="Helical" evidence="7">
    <location>
        <begin position="178"/>
        <end position="202"/>
    </location>
</feature>
<dbReference type="EMBL" id="JAINVV010000003">
    <property type="protein sequence ID" value="MBY8821806.1"/>
    <property type="molecule type" value="Genomic_DNA"/>
</dbReference>
<keyword evidence="10" id="KW-1185">Reference proteome</keyword>
<evidence type="ECO:0000256" key="2">
    <source>
        <dbReference type="ARBA" id="ARBA00010792"/>
    </source>
</evidence>
<feature type="transmembrane region" description="Helical" evidence="7">
    <location>
        <begin position="63"/>
        <end position="81"/>
    </location>
</feature>
<sequence>MDQFVAQLALFLEQHGIWAGPLLGLIAFGESLAIVGLFVPATALMLMIGGLIGSGVIDPLPVFLWSVAGSVLGDALSYAIGRKLGSRIYYRAPLNRHLPLVARTRLFFRRYGFWSVLIGRFLGPIRSTIPLVAGVMRMPQRPFQIANLLSAILWVPAMLAPGFLAARSMGGIDGLSGTQWTFATLGIALICIIGPLAGARILTGRLERDPRRTMGRSIK</sequence>
<dbReference type="Proteomes" id="UP000706039">
    <property type="component" value="Unassembled WGS sequence"/>
</dbReference>
<evidence type="ECO:0000256" key="7">
    <source>
        <dbReference type="RuleBase" id="RU367016"/>
    </source>
</evidence>
<dbReference type="RefSeq" id="WP_222988890.1">
    <property type="nucleotide sequence ID" value="NZ_JAINVV010000003.1"/>
</dbReference>
<organism evidence="9 10">
    <name type="scientific">Sphingomonas colocasiae</name>
    <dbReference type="NCBI Taxonomy" id="1848973"/>
    <lineage>
        <taxon>Bacteria</taxon>
        <taxon>Pseudomonadati</taxon>
        <taxon>Pseudomonadota</taxon>
        <taxon>Alphaproteobacteria</taxon>
        <taxon>Sphingomonadales</taxon>
        <taxon>Sphingomonadaceae</taxon>
        <taxon>Sphingomonas</taxon>
    </lineage>
</organism>
<evidence type="ECO:0000256" key="6">
    <source>
        <dbReference type="ARBA" id="ARBA00023136"/>
    </source>
</evidence>
<feature type="domain" description="VTT" evidence="8">
    <location>
        <begin position="40"/>
        <end position="159"/>
    </location>
</feature>
<dbReference type="InterPro" id="IPR032816">
    <property type="entry name" value="VTT_dom"/>
</dbReference>
<accession>A0ABS7PKN6</accession>
<evidence type="ECO:0000313" key="9">
    <source>
        <dbReference type="EMBL" id="MBY8821806.1"/>
    </source>
</evidence>
<reference evidence="9 10" key="1">
    <citation type="submission" date="2021-08" db="EMBL/GenBank/DDBJ databases">
        <authorList>
            <person name="Tuo L."/>
        </authorList>
    </citation>
    <scope>NUCLEOTIDE SEQUENCE [LARGE SCALE GENOMIC DNA]</scope>
    <source>
        <strain evidence="9 10">JCM 31229</strain>
    </source>
</reference>
<keyword evidence="5 7" id="KW-1133">Transmembrane helix</keyword>
<comment type="caution">
    <text evidence="9">The sequence shown here is derived from an EMBL/GenBank/DDBJ whole genome shotgun (WGS) entry which is preliminary data.</text>
</comment>
<name>A0ABS7PKN6_9SPHN</name>
<dbReference type="Pfam" id="PF09335">
    <property type="entry name" value="VTT_dom"/>
    <property type="match status" value="1"/>
</dbReference>
<keyword evidence="3 7" id="KW-1003">Cell membrane</keyword>
<comment type="subcellular location">
    <subcellularLocation>
        <location evidence="1 7">Cell membrane</location>
        <topology evidence="1 7">Multi-pass membrane protein</topology>
    </subcellularLocation>
</comment>